<evidence type="ECO:0000256" key="3">
    <source>
        <dbReference type="ARBA" id="ARBA00022741"/>
    </source>
</evidence>
<dbReference type="GO" id="GO:0005524">
    <property type="term" value="F:ATP binding"/>
    <property type="evidence" value="ECO:0007669"/>
    <property type="project" value="UniProtKB-UniRule"/>
</dbReference>
<dbReference type="SUPFAM" id="SSF53150">
    <property type="entry name" value="DNA repair protein MutS, domain II"/>
    <property type="match status" value="1"/>
</dbReference>
<dbReference type="InterPro" id="IPR007695">
    <property type="entry name" value="DNA_mismatch_repair_MutS-lik_N"/>
</dbReference>
<keyword evidence="15" id="KW-1185">Reference proteome</keyword>
<comment type="similarity">
    <text evidence="1 9 10">Belongs to the DNA mismatch repair MutS family.</text>
</comment>
<evidence type="ECO:0000256" key="5">
    <source>
        <dbReference type="ARBA" id="ARBA00022840"/>
    </source>
</evidence>
<dbReference type="Proteomes" id="UP001385848">
    <property type="component" value="Unassembled WGS sequence"/>
</dbReference>
<evidence type="ECO:0000256" key="10">
    <source>
        <dbReference type="RuleBase" id="RU003756"/>
    </source>
</evidence>
<dbReference type="KEGG" id="lje:BUE77_07060"/>
<evidence type="ECO:0000256" key="2">
    <source>
        <dbReference type="ARBA" id="ARBA00021982"/>
    </source>
</evidence>
<evidence type="ECO:0000256" key="4">
    <source>
        <dbReference type="ARBA" id="ARBA00022763"/>
    </source>
</evidence>
<dbReference type="SUPFAM" id="SSF52540">
    <property type="entry name" value="P-loop containing nucleoside triphosphate hydrolases"/>
    <property type="match status" value="1"/>
</dbReference>
<keyword evidence="6 9" id="KW-0238">DNA-binding</keyword>
<organism evidence="12 14">
    <name type="scientific">Lactobacillus jensenii</name>
    <dbReference type="NCBI Taxonomy" id="109790"/>
    <lineage>
        <taxon>Bacteria</taxon>
        <taxon>Bacillati</taxon>
        <taxon>Bacillota</taxon>
        <taxon>Bacilli</taxon>
        <taxon>Lactobacillales</taxon>
        <taxon>Lactobacillaceae</taxon>
        <taxon>Lactobacillus</taxon>
    </lineage>
</organism>
<evidence type="ECO:0000313" key="15">
    <source>
        <dbReference type="Proteomes" id="UP001385848"/>
    </source>
</evidence>
<evidence type="ECO:0000256" key="1">
    <source>
        <dbReference type="ARBA" id="ARBA00006271"/>
    </source>
</evidence>
<dbReference type="EMBL" id="VYWW01000010">
    <property type="protein sequence ID" value="KAA9323235.1"/>
    <property type="molecule type" value="Genomic_DNA"/>
</dbReference>
<dbReference type="PANTHER" id="PTHR11361">
    <property type="entry name" value="DNA MISMATCH REPAIR PROTEIN MUTS FAMILY MEMBER"/>
    <property type="match status" value="1"/>
</dbReference>
<dbReference type="InterPro" id="IPR007696">
    <property type="entry name" value="DNA_mismatch_repair_MutS_core"/>
</dbReference>
<dbReference type="SUPFAM" id="SSF48334">
    <property type="entry name" value="DNA repair protein MutS, domain III"/>
    <property type="match status" value="1"/>
</dbReference>
<evidence type="ECO:0000256" key="9">
    <source>
        <dbReference type="HAMAP-Rule" id="MF_00096"/>
    </source>
</evidence>
<dbReference type="NCBIfam" id="TIGR01070">
    <property type="entry name" value="mutS1"/>
    <property type="match status" value="1"/>
</dbReference>
<gene>
    <name evidence="9 12" type="primary">mutS</name>
    <name evidence="13" type="ORF">AAC431_04000</name>
    <name evidence="12" type="ORF">F6H94_03295</name>
</gene>
<evidence type="ECO:0000256" key="6">
    <source>
        <dbReference type="ARBA" id="ARBA00023125"/>
    </source>
</evidence>
<dbReference type="InterPro" id="IPR027417">
    <property type="entry name" value="P-loop_NTPase"/>
</dbReference>
<dbReference type="NCBIfam" id="NF003810">
    <property type="entry name" value="PRK05399.1"/>
    <property type="match status" value="1"/>
</dbReference>
<dbReference type="SMART" id="SM00534">
    <property type="entry name" value="MUTSac"/>
    <property type="match status" value="1"/>
</dbReference>
<comment type="caution">
    <text evidence="12">The sequence shown here is derived from an EMBL/GenBank/DDBJ whole genome shotgun (WGS) entry which is preliminary data.</text>
</comment>
<keyword evidence="5 9" id="KW-0067">ATP-binding</keyword>
<dbReference type="Gene3D" id="1.10.1420.10">
    <property type="match status" value="2"/>
</dbReference>
<dbReference type="InterPro" id="IPR007860">
    <property type="entry name" value="DNA_mmatch_repair_MutS_con_dom"/>
</dbReference>
<dbReference type="InterPro" id="IPR036187">
    <property type="entry name" value="DNA_mismatch_repair_MutS_sf"/>
</dbReference>
<evidence type="ECO:0000313" key="12">
    <source>
        <dbReference type="EMBL" id="KAA9323235.1"/>
    </source>
</evidence>
<protein>
    <recommendedName>
        <fullName evidence="2 9">DNA mismatch repair protein MutS</fullName>
    </recommendedName>
</protein>
<dbReference type="Proteomes" id="UP000327236">
    <property type="component" value="Unassembled WGS sequence"/>
</dbReference>
<dbReference type="FunFam" id="3.40.1170.10:FF:000001">
    <property type="entry name" value="DNA mismatch repair protein MutS"/>
    <property type="match status" value="1"/>
</dbReference>
<dbReference type="GO" id="GO:0030983">
    <property type="term" value="F:mismatched DNA binding"/>
    <property type="evidence" value="ECO:0007669"/>
    <property type="project" value="InterPro"/>
</dbReference>
<dbReference type="InterPro" id="IPR000432">
    <property type="entry name" value="DNA_mismatch_repair_MutS_C"/>
</dbReference>
<accession>A0A5N1ICA3</accession>
<dbReference type="Pfam" id="PF05188">
    <property type="entry name" value="MutS_II"/>
    <property type="match status" value="1"/>
</dbReference>
<dbReference type="PIRSF" id="PIRSF037677">
    <property type="entry name" value="DNA_mis_repair_Msh6"/>
    <property type="match status" value="1"/>
</dbReference>
<sequence length="860" mass="95766">MAETTPMMKQYYDIKSQYPDAFLFYRVGDFYELFEDDAVKGAQILELTLTHRSNKTENPIPMAGVPHQAVDSYVNTLVEKGYKVALCEQLEDPKQAKGMVKRGIIQLVTPGTMMNEGPNGAKESNYLTSVFSTKSGFGLAYSDLSTGEIFTTHLKSFADVLNELLSLRTKEVVFEGSLSDSQKDVLKKSNITVSTPIQDQEKHAEVSYAIQKLSNQAEKDATKQLVTYLLVTQKRSLAHLQIAKSYEVSQYLQMSHVVQNNLELVASAKTGKKMGSLFWLLDKTNTAMGGRLLKQWLARPLLSISEIEKRQKIVQAMLDNYFIREAVKDALKGVYDLERLTGRIAFGSANARELLQLSRSLDAIPQIQSALFESGDEDLANFADQIIDLSELAKKIKDTIVENPPILTTDGGLIREGINEQLDRYRDAMNNGKTWLAQLQAQERTATGIENLKIGYNKVFGYFIQVSKGNIAKVPEGRYIRKQTLTGSERYITPELKEHENLILEAENKSTDLEYQIFSDLREYIKTFIPKLQELGNTIASLDALTSFATVAEENNYCRPSFHQDSQEIKVIAGRHPVVEKVLADGSYIPNDIQMADDTSVFLITGPNMSGKSTYMRQMALIAVMAQVGSFVPATEASLPIFDQIFTRIGAADDLISGQSTFMVEMSEANEALQNATKRSLVLFDEIGRGTATYDGMALAGAIVKYLHDKVGAKTLFATHYHELTDMEKTLDHLKNIHVGATQENGKLIFLHKILPGPADQSYGIHVAQLAGLPNKVLREASKMLKRLEAQGANGLEPASLQLDLFSDSSETEETTSDEAISDTEKQVIEDINNLYLADKTPLEVMQLVASWQQDLKDED</sequence>
<dbReference type="FunFam" id="3.40.50.300:FF:000870">
    <property type="entry name" value="MutS protein homolog 4"/>
    <property type="match status" value="1"/>
</dbReference>
<dbReference type="AlphaFoldDB" id="A0A5N1ICA3"/>
<reference evidence="13 15" key="2">
    <citation type="submission" date="2024-04" db="EMBL/GenBank/DDBJ databases">
        <title>Three lactobacilli isolated from voided urine samples from females with type 2 diabetes.</title>
        <authorList>
            <person name="Kula A."/>
            <person name="Stegman N."/>
            <person name="Putonti C."/>
        </authorList>
    </citation>
    <scope>NUCLEOTIDE SEQUENCE [LARGE SCALE GENOMIC DNA]</scope>
    <source>
        <strain evidence="13 15">1855</strain>
    </source>
</reference>
<dbReference type="InterPro" id="IPR017261">
    <property type="entry name" value="DNA_mismatch_repair_MutS/MSH"/>
</dbReference>
<dbReference type="GO" id="GO:0006298">
    <property type="term" value="P:mismatch repair"/>
    <property type="evidence" value="ECO:0007669"/>
    <property type="project" value="UniProtKB-UniRule"/>
</dbReference>
<dbReference type="SUPFAM" id="SSF55271">
    <property type="entry name" value="DNA repair protein MutS, domain I"/>
    <property type="match status" value="1"/>
</dbReference>
<comment type="function">
    <text evidence="8 9">This protein is involved in the repair of mismatches in DNA. It is possible that it carries out the mismatch recognition step. This protein has a weak ATPase activity.</text>
</comment>
<feature type="domain" description="DNA mismatch repair proteins mutS family" evidence="11">
    <location>
        <begin position="680"/>
        <end position="696"/>
    </location>
</feature>
<dbReference type="OrthoDB" id="9802448at2"/>
<dbReference type="InterPro" id="IPR016151">
    <property type="entry name" value="DNA_mismatch_repair_MutS_N"/>
</dbReference>
<dbReference type="InterPro" id="IPR007861">
    <property type="entry name" value="DNA_mismatch_repair_MutS_clamp"/>
</dbReference>
<dbReference type="PANTHER" id="PTHR11361:SF34">
    <property type="entry name" value="DNA MISMATCH REPAIR PROTEIN MSH1, MITOCHONDRIAL"/>
    <property type="match status" value="1"/>
</dbReference>
<dbReference type="GO" id="GO:0003684">
    <property type="term" value="F:damaged DNA binding"/>
    <property type="evidence" value="ECO:0007669"/>
    <property type="project" value="UniProtKB-UniRule"/>
</dbReference>
<dbReference type="Gene3D" id="3.30.420.110">
    <property type="entry name" value="MutS, connector domain"/>
    <property type="match status" value="1"/>
</dbReference>
<dbReference type="Gene3D" id="3.40.1170.10">
    <property type="entry name" value="DNA repair protein MutS, domain I"/>
    <property type="match status" value="1"/>
</dbReference>
<reference evidence="12 14" key="1">
    <citation type="submission" date="2019-09" db="EMBL/GenBank/DDBJ databases">
        <title>Draft genome sequence assemblies of isolates from the urinary tract.</title>
        <authorList>
            <person name="Mores C.R."/>
            <person name="Putonti C."/>
            <person name="Wolfe A.J."/>
        </authorList>
    </citation>
    <scope>NUCLEOTIDE SEQUENCE [LARGE SCALE GENOMIC DNA]</scope>
    <source>
        <strain evidence="12 14">UMB246</strain>
    </source>
</reference>
<dbReference type="PROSITE" id="PS00486">
    <property type="entry name" value="DNA_MISMATCH_REPAIR_2"/>
    <property type="match status" value="1"/>
</dbReference>
<dbReference type="CDD" id="cd03284">
    <property type="entry name" value="ABC_MutS1"/>
    <property type="match status" value="1"/>
</dbReference>
<dbReference type="GO" id="GO:0140664">
    <property type="term" value="F:ATP-dependent DNA damage sensor activity"/>
    <property type="evidence" value="ECO:0007669"/>
    <property type="project" value="InterPro"/>
</dbReference>
<name>A0A5N1ICA3_LACJE</name>
<dbReference type="InterPro" id="IPR036678">
    <property type="entry name" value="MutS_con_dom_sf"/>
</dbReference>
<dbReference type="Gene3D" id="3.40.50.300">
    <property type="entry name" value="P-loop containing nucleotide triphosphate hydrolases"/>
    <property type="match status" value="1"/>
</dbReference>
<evidence type="ECO:0000313" key="14">
    <source>
        <dbReference type="Proteomes" id="UP000327236"/>
    </source>
</evidence>
<dbReference type="Pfam" id="PF00488">
    <property type="entry name" value="MutS_V"/>
    <property type="match status" value="1"/>
</dbReference>
<dbReference type="FunFam" id="1.10.1420.10:FF:000001">
    <property type="entry name" value="DNA mismatch repair protein MutS"/>
    <property type="match status" value="1"/>
</dbReference>
<dbReference type="Pfam" id="PF01624">
    <property type="entry name" value="MutS_I"/>
    <property type="match status" value="1"/>
</dbReference>
<feature type="binding site" evidence="9">
    <location>
        <begin position="606"/>
        <end position="613"/>
    </location>
    <ligand>
        <name>ATP</name>
        <dbReference type="ChEBI" id="CHEBI:30616"/>
    </ligand>
</feature>
<dbReference type="InterPro" id="IPR005748">
    <property type="entry name" value="DNA_mismatch_repair_MutS"/>
</dbReference>
<dbReference type="Pfam" id="PF05192">
    <property type="entry name" value="MutS_III"/>
    <property type="match status" value="1"/>
</dbReference>
<dbReference type="InterPro" id="IPR045076">
    <property type="entry name" value="MutS"/>
</dbReference>
<keyword evidence="7 9" id="KW-0234">DNA repair</keyword>
<evidence type="ECO:0000259" key="11">
    <source>
        <dbReference type="PROSITE" id="PS00486"/>
    </source>
</evidence>
<dbReference type="GO" id="GO:0005829">
    <property type="term" value="C:cytosol"/>
    <property type="evidence" value="ECO:0007669"/>
    <property type="project" value="TreeGrafter"/>
</dbReference>
<evidence type="ECO:0000313" key="13">
    <source>
        <dbReference type="EMBL" id="MEL0565087.1"/>
    </source>
</evidence>
<dbReference type="Pfam" id="PF05190">
    <property type="entry name" value="MutS_IV"/>
    <property type="match status" value="1"/>
</dbReference>
<keyword evidence="4 9" id="KW-0227">DNA damage</keyword>
<evidence type="ECO:0000256" key="8">
    <source>
        <dbReference type="ARBA" id="ARBA00024647"/>
    </source>
</evidence>
<evidence type="ECO:0000256" key="7">
    <source>
        <dbReference type="ARBA" id="ARBA00023204"/>
    </source>
</evidence>
<dbReference type="HAMAP" id="MF_00096">
    <property type="entry name" value="MutS"/>
    <property type="match status" value="1"/>
</dbReference>
<keyword evidence="3 9" id="KW-0547">Nucleotide-binding</keyword>
<proteinExistence type="inferred from homology"/>
<dbReference type="SMART" id="SM00533">
    <property type="entry name" value="MUTSd"/>
    <property type="match status" value="1"/>
</dbReference>
<dbReference type="EMBL" id="JBBVUL010000006">
    <property type="protein sequence ID" value="MEL0565087.1"/>
    <property type="molecule type" value="Genomic_DNA"/>
</dbReference>